<evidence type="ECO:0000256" key="1">
    <source>
        <dbReference type="SAM" id="Phobius"/>
    </source>
</evidence>
<sequence>MSHDQVIKQMKENLAQLGSEVREGTQHQARSIFLSAAAGAVFALATSWVAFKLFS</sequence>
<evidence type="ECO:0000313" key="3">
    <source>
        <dbReference type="Proteomes" id="UP000594430"/>
    </source>
</evidence>
<dbReference type="EMBL" id="CP064946">
    <property type="protein sequence ID" value="QPH51068.1"/>
    <property type="molecule type" value="Genomic_DNA"/>
</dbReference>
<name>A0A7S9Q578_9PSED</name>
<dbReference type="AlphaFoldDB" id="A0A7S9Q578"/>
<gene>
    <name evidence="2" type="ORF">IZU98_10435</name>
</gene>
<reference evidence="2 3" key="1">
    <citation type="submission" date="2020-11" db="EMBL/GenBank/DDBJ databases">
        <title>Pseudomonas fulva producing VIM-24.</title>
        <authorList>
            <person name="Liu S."/>
        </authorList>
    </citation>
    <scope>NUCLEOTIDE SEQUENCE [LARGE SCALE GENOMIC DNA]</scope>
    <source>
        <strain evidence="2 3">ZDHY414</strain>
    </source>
</reference>
<keyword evidence="1" id="KW-0812">Transmembrane</keyword>
<keyword evidence="1" id="KW-0472">Membrane</keyword>
<protein>
    <submittedName>
        <fullName evidence="2">Uncharacterized protein</fullName>
    </submittedName>
</protein>
<organism evidence="2 3">
    <name type="scientific">Pseudomonas fulva</name>
    <dbReference type="NCBI Taxonomy" id="47880"/>
    <lineage>
        <taxon>Bacteria</taxon>
        <taxon>Pseudomonadati</taxon>
        <taxon>Pseudomonadota</taxon>
        <taxon>Gammaproteobacteria</taxon>
        <taxon>Pseudomonadales</taxon>
        <taxon>Pseudomonadaceae</taxon>
        <taxon>Pseudomonas</taxon>
    </lineage>
</organism>
<dbReference type="Proteomes" id="UP000594430">
    <property type="component" value="Chromosome"/>
</dbReference>
<dbReference type="GeneID" id="93442107"/>
<dbReference type="RefSeq" id="WP_165919287.1">
    <property type="nucleotide sequence ID" value="NZ_BQHM01000033.1"/>
</dbReference>
<keyword evidence="1" id="KW-1133">Transmembrane helix</keyword>
<accession>A0A7S9Q578</accession>
<evidence type="ECO:0000313" key="2">
    <source>
        <dbReference type="EMBL" id="QPH51068.1"/>
    </source>
</evidence>
<feature type="transmembrane region" description="Helical" evidence="1">
    <location>
        <begin position="32"/>
        <end position="51"/>
    </location>
</feature>
<proteinExistence type="predicted"/>